<keyword evidence="4 6" id="KW-0378">Hydrolase</keyword>
<protein>
    <recommendedName>
        <fullName evidence="6">Dipeptidase</fullName>
        <ecNumber evidence="6">3.4.-.-</ecNumber>
    </recommendedName>
</protein>
<dbReference type="InterPro" id="IPR005322">
    <property type="entry name" value="Peptidase_C69"/>
</dbReference>
<dbReference type="KEGG" id="vpi:BW732_05720"/>
<dbReference type="Pfam" id="PF03577">
    <property type="entry name" value="Peptidase_C69"/>
    <property type="match status" value="1"/>
</dbReference>
<dbReference type="NCBIfam" id="NF033678">
    <property type="entry name" value="C69_fam_dipept"/>
    <property type="match status" value="1"/>
</dbReference>
<dbReference type="OrthoDB" id="9764088at2"/>
<organism evidence="7 8">
    <name type="scientific">Vagococcus penaei</name>
    <dbReference type="NCBI Taxonomy" id="633807"/>
    <lineage>
        <taxon>Bacteria</taxon>
        <taxon>Bacillati</taxon>
        <taxon>Bacillota</taxon>
        <taxon>Bacilli</taxon>
        <taxon>Lactobacillales</taxon>
        <taxon>Enterococcaceae</taxon>
        <taxon>Vagococcus</taxon>
    </lineage>
</organism>
<comment type="catalytic activity">
    <reaction evidence="1">
        <text>an L-aminoacyl-L-amino acid + H2O = 2 an L-alpha-amino acid</text>
        <dbReference type="Rhea" id="RHEA:48940"/>
        <dbReference type="ChEBI" id="CHEBI:15377"/>
        <dbReference type="ChEBI" id="CHEBI:59869"/>
        <dbReference type="ChEBI" id="CHEBI:77460"/>
        <dbReference type="EC" id="3.4.13.19"/>
    </reaction>
</comment>
<dbReference type="GO" id="GO:0070004">
    <property type="term" value="F:cysteine-type exopeptidase activity"/>
    <property type="evidence" value="ECO:0007669"/>
    <property type="project" value="InterPro"/>
</dbReference>
<evidence type="ECO:0000256" key="2">
    <source>
        <dbReference type="ARBA" id="ARBA00007225"/>
    </source>
</evidence>
<evidence type="ECO:0000313" key="8">
    <source>
        <dbReference type="Proteomes" id="UP000188246"/>
    </source>
</evidence>
<evidence type="ECO:0000256" key="1">
    <source>
        <dbReference type="ARBA" id="ARBA00001670"/>
    </source>
</evidence>
<dbReference type="GO" id="GO:0006508">
    <property type="term" value="P:proteolysis"/>
    <property type="evidence" value="ECO:0007669"/>
    <property type="project" value="UniProtKB-KW"/>
</dbReference>
<dbReference type="InterPro" id="IPR047804">
    <property type="entry name" value="C69_dipept_A-like"/>
</dbReference>
<comment type="similarity">
    <text evidence="2 6">Belongs to the peptidase C69 family.</text>
</comment>
<dbReference type="Gene3D" id="3.60.60.10">
    <property type="entry name" value="Penicillin V Acylase, Chain A"/>
    <property type="match status" value="1"/>
</dbReference>
<dbReference type="PANTHER" id="PTHR12994:SF17">
    <property type="entry name" value="LD30995P"/>
    <property type="match status" value="1"/>
</dbReference>
<dbReference type="GO" id="GO:0016805">
    <property type="term" value="F:dipeptidase activity"/>
    <property type="evidence" value="ECO:0007669"/>
    <property type="project" value="UniProtKB-KW"/>
</dbReference>
<proteinExistence type="inferred from homology"/>
<dbReference type="STRING" id="633807.BW732_05720"/>
<evidence type="ECO:0000313" key="7">
    <source>
        <dbReference type="EMBL" id="AQP53786.1"/>
    </source>
</evidence>
<dbReference type="RefSeq" id="WP_077275871.1">
    <property type="nucleotide sequence ID" value="NZ_CP019609.1"/>
</dbReference>
<evidence type="ECO:0000256" key="4">
    <source>
        <dbReference type="ARBA" id="ARBA00022801"/>
    </source>
</evidence>
<keyword evidence="3 6" id="KW-0645">Protease</keyword>
<evidence type="ECO:0000256" key="5">
    <source>
        <dbReference type="ARBA" id="ARBA00022997"/>
    </source>
</evidence>
<dbReference type="EC" id="3.4.-.-" evidence="6"/>
<keyword evidence="5 6" id="KW-0224">Dipeptidase</keyword>
<dbReference type="PANTHER" id="PTHR12994">
    <property type="entry name" value="SECERNIN"/>
    <property type="match status" value="1"/>
</dbReference>
<dbReference type="EMBL" id="CP019609">
    <property type="protein sequence ID" value="AQP53786.1"/>
    <property type="molecule type" value="Genomic_DNA"/>
</dbReference>
<dbReference type="AlphaFoldDB" id="A0A1Q2D5S7"/>
<sequence>MTQRIRSCTTFLVGKHASIDGSAMIARNEDGGDTPNPQKFVVVHPDEQPTEFKAAATGTLISLPDKPLKYTSTPDADKRFGVWGAAGINQANVAMTATETITTNPRILGLDPLVPEGIGEADILSLVLPYIHTAKEGVLRLGQLLATYGTNESNGIAFSDQEDVWYMETLGGHRWAAIRIPDDAYVIATNRLNIDLFDFDSDDTLYSADLPEFIQSHQLNPDAKVINLRHIFGSSSSKDTCYNNPRAWYVQRYFNPEIEQVPTDHELPFICRPAKKISIEDVKYVLSSHYQHTPFDPYGTTNDATRKQFRPIGINRNLETHILQIRSNMPTDIIGIHWLAFGPNTFNALVPFYASVNQTPACYRETPTIFNPNYMFWLSTLTAVLGDSHYDSYKNLATDTEQQVLAACRYIQYQTDQEYLNHDKTLPNLEAVNQKMADLAFAHANTLLGKMTEKGFGEMTLSFPLAD</sequence>
<evidence type="ECO:0000256" key="6">
    <source>
        <dbReference type="RuleBase" id="RU364089"/>
    </source>
</evidence>
<reference evidence="7 8" key="1">
    <citation type="journal article" date="2010" name="Int. J. Syst. Evol. Microbiol.">
        <title>Vagococcus penaei sp. nov., isolated from spoilage microbiota of cooked shrimp (Penaeus vannamei).</title>
        <authorList>
            <person name="Jaffres E."/>
            <person name="Prevost H."/>
            <person name="Rossero A."/>
            <person name="Joffraud J.J."/>
            <person name="Dousset X."/>
        </authorList>
    </citation>
    <scope>NUCLEOTIDE SEQUENCE [LARGE SCALE GENOMIC DNA]</scope>
    <source>
        <strain evidence="7 8">CD276</strain>
    </source>
</reference>
<evidence type="ECO:0000256" key="3">
    <source>
        <dbReference type="ARBA" id="ARBA00022670"/>
    </source>
</evidence>
<gene>
    <name evidence="7" type="ORF">BW732_05720</name>
</gene>
<keyword evidence="8" id="KW-1185">Reference proteome</keyword>
<dbReference type="Proteomes" id="UP000188246">
    <property type="component" value="Chromosome"/>
</dbReference>
<accession>A0A1Q2D5S7</accession>
<name>A0A1Q2D5S7_9ENTE</name>